<evidence type="ECO:0000256" key="2">
    <source>
        <dbReference type="ARBA" id="ARBA00022801"/>
    </source>
</evidence>
<evidence type="ECO:0000256" key="3">
    <source>
        <dbReference type="ARBA" id="ARBA00022842"/>
    </source>
</evidence>
<dbReference type="EMBL" id="JADAQT010000110">
    <property type="protein sequence ID" value="MBE1878707.1"/>
    <property type="molecule type" value="Genomic_DNA"/>
</dbReference>
<dbReference type="Proteomes" id="UP000625527">
    <property type="component" value="Unassembled WGS sequence"/>
</dbReference>
<dbReference type="SUPFAM" id="SSF55811">
    <property type="entry name" value="Nudix"/>
    <property type="match status" value="1"/>
</dbReference>
<keyword evidence="6" id="KW-1185">Reference proteome</keyword>
<dbReference type="Pfam" id="PF00293">
    <property type="entry name" value="NUDIX"/>
    <property type="match status" value="1"/>
</dbReference>
<evidence type="ECO:0000259" key="4">
    <source>
        <dbReference type="PROSITE" id="PS51462"/>
    </source>
</evidence>
<dbReference type="CDD" id="cd18876">
    <property type="entry name" value="NUDIX_Hydrolase"/>
    <property type="match status" value="1"/>
</dbReference>
<gene>
    <name evidence="5" type="ORF">IHE71_23715</name>
</gene>
<dbReference type="Gene3D" id="3.90.79.10">
    <property type="entry name" value="Nucleoside Triphosphate Pyrophosphohydrolase"/>
    <property type="match status" value="1"/>
</dbReference>
<reference evidence="5 6" key="1">
    <citation type="submission" date="2020-10" db="EMBL/GenBank/DDBJ databases">
        <title>Myceligenerans pegani sp. nov., an endophytic actinomycete isolated from Peganum harmala L. in Xinjiang, China.</title>
        <authorList>
            <person name="Xin L."/>
        </authorList>
    </citation>
    <scope>NUCLEOTIDE SEQUENCE [LARGE SCALE GENOMIC DNA]</scope>
    <source>
        <strain evidence="5 6">TRM65318</strain>
    </source>
</reference>
<feature type="domain" description="Nudix hydrolase" evidence="4">
    <location>
        <begin position="14"/>
        <end position="146"/>
    </location>
</feature>
<accession>A0ABR9N6P1</accession>
<dbReference type="InterPro" id="IPR015797">
    <property type="entry name" value="NUDIX_hydrolase-like_dom_sf"/>
</dbReference>
<dbReference type="GO" id="GO:0016787">
    <property type="term" value="F:hydrolase activity"/>
    <property type="evidence" value="ECO:0007669"/>
    <property type="project" value="UniProtKB-KW"/>
</dbReference>
<sequence length="164" mass="17602">MDLLPFDEYVASLPRKRMSAGVLLRGDAGRVVLIEPSYKAHWDIPGGVVDDDEAPWRAAARELSEELGLVRTRMPLLVIDHVSALPDGMPEGIAWVFDGGRISEAELGGLDLTDPEIVSVGLYALDEAAGKMSADLARRVRTALHAVEQGTGPVLCDDGTPASW</sequence>
<keyword evidence="3" id="KW-0460">Magnesium</keyword>
<evidence type="ECO:0000313" key="6">
    <source>
        <dbReference type="Proteomes" id="UP000625527"/>
    </source>
</evidence>
<comment type="caution">
    <text evidence="5">The sequence shown here is derived from an EMBL/GenBank/DDBJ whole genome shotgun (WGS) entry which is preliminary data.</text>
</comment>
<dbReference type="PANTHER" id="PTHR43046">
    <property type="entry name" value="GDP-MANNOSE MANNOSYL HYDROLASE"/>
    <property type="match status" value="1"/>
</dbReference>
<dbReference type="PROSITE" id="PS00893">
    <property type="entry name" value="NUDIX_BOX"/>
    <property type="match status" value="1"/>
</dbReference>
<dbReference type="RefSeq" id="WP_192865247.1">
    <property type="nucleotide sequence ID" value="NZ_JADAQT010000110.1"/>
</dbReference>
<dbReference type="PANTHER" id="PTHR43046:SF12">
    <property type="entry name" value="GDP-MANNOSE MANNOSYL HYDROLASE"/>
    <property type="match status" value="1"/>
</dbReference>
<dbReference type="InterPro" id="IPR020084">
    <property type="entry name" value="NUDIX_hydrolase_CS"/>
</dbReference>
<evidence type="ECO:0000256" key="1">
    <source>
        <dbReference type="ARBA" id="ARBA00001946"/>
    </source>
</evidence>
<keyword evidence="2 5" id="KW-0378">Hydrolase</keyword>
<name>A0ABR9N6P1_9MICO</name>
<comment type="cofactor">
    <cofactor evidence="1">
        <name>Mg(2+)</name>
        <dbReference type="ChEBI" id="CHEBI:18420"/>
    </cofactor>
</comment>
<proteinExistence type="predicted"/>
<evidence type="ECO:0000313" key="5">
    <source>
        <dbReference type="EMBL" id="MBE1878707.1"/>
    </source>
</evidence>
<protein>
    <submittedName>
        <fullName evidence="5">NUDIX hydrolase</fullName>
    </submittedName>
</protein>
<organism evidence="5 6">
    <name type="scientific">Myceligenerans pegani</name>
    <dbReference type="NCBI Taxonomy" id="2776917"/>
    <lineage>
        <taxon>Bacteria</taxon>
        <taxon>Bacillati</taxon>
        <taxon>Actinomycetota</taxon>
        <taxon>Actinomycetes</taxon>
        <taxon>Micrococcales</taxon>
        <taxon>Promicromonosporaceae</taxon>
        <taxon>Myceligenerans</taxon>
    </lineage>
</organism>
<dbReference type="InterPro" id="IPR000086">
    <property type="entry name" value="NUDIX_hydrolase_dom"/>
</dbReference>
<dbReference type="PROSITE" id="PS51462">
    <property type="entry name" value="NUDIX"/>
    <property type="match status" value="1"/>
</dbReference>